<evidence type="ECO:0000313" key="5">
    <source>
        <dbReference type="Proteomes" id="UP001345013"/>
    </source>
</evidence>
<dbReference type="Pfam" id="PF24086">
    <property type="entry name" value="DUF7371"/>
    <property type="match status" value="1"/>
</dbReference>
<feature type="signal peptide" evidence="2">
    <location>
        <begin position="1"/>
        <end position="17"/>
    </location>
</feature>
<keyword evidence="5" id="KW-1185">Reference proteome</keyword>
<evidence type="ECO:0000256" key="2">
    <source>
        <dbReference type="SAM" id="SignalP"/>
    </source>
</evidence>
<reference evidence="4 5" key="1">
    <citation type="submission" date="2023-08" db="EMBL/GenBank/DDBJ databases">
        <title>Black Yeasts Isolated from many extreme environments.</title>
        <authorList>
            <person name="Coleine C."/>
            <person name="Stajich J.E."/>
            <person name="Selbmann L."/>
        </authorList>
    </citation>
    <scope>NUCLEOTIDE SEQUENCE [LARGE SCALE GENOMIC DNA]</scope>
    <source>
        <strain evidence="4 5">CCFEE 5885</strain>
    </source>
</reference>
<sequence>MFPLMLLLAAGVPLNAAVIAPGNAVQTSSQPTCDCTATVTVTTALPAVTVVAGNPYSIASSFSYASGIDSIVYQNSKEDRPTGEPPETTSIPFTHTASGPAIIATDDPNDSTDLYHLISTTMGPVATTTIWFPPADPVATESERNGDTTATSTTTDYASLDTDHDGTVTITTYLSTTTVDSLPATTSPPTNLSITARDLQKRQTCSMIFAEISGEWASWCNNWDGSTVVSYSTYETTTLITDVHGAPSVPESVWNPSHITDSDPVVTIQTSPAEEPTSPSDPPTSPGVTSFVVTTSIVVTYPLTTITETYPPPSPTSTPGCGQIGEFVVSFDDLPRYSTNNPNDTAVPPIFAPYDHFYWSSGYGYGSPPETPYTSQGNGANRIAIYHPADETATAGPAKEGRDLPGSFGAGSRFWNSVYWFDAKSAYVGCNDTTTPCDVFVTGYRWYPDESLDATKAEGHEVLAFTEQHTISPPACGDMSCNMTWISFDAAKFSGLSTINFLADQGGTKAGFYLDSFTATWTNSTCEAGRERQSSRK</sequence>
<proteinExistence type="predicted"/>
<feature type="domain" description="DUF7371" evidence="3">
    <location>
        <begin position="324"/>
        <end position="532"/>
    </location>
</feature>
<name>A0ABR0JW23_9EURO</name>
<evidence type="ECO:0000259" key="3">
    <source>
        <dbReference type="Pfam" id="PF24086"/>
    </source>
</evidence>
<feature type="region of interest" description="Disordered" evidence="1">
    <location>
        <begin position="139"/>
        <end position="158"/>
    </location>
</feature>
<comment type="caution">
    <text evidence="4">The sequence shown here is derived from an EMBL/GenBank/DDBJ whole genome shotgun (WGS) entry which is preliminary data.</text>
</comment>
<feature type="compositionally biased region" description="Low complexity" evidence="1">
    <location>
        <begin position="147"/>
        <end position="158"/>
    </location>
</feature>
<organism evidence="4 5">
    <name type="scientific">Lithohypha guttulata</name>
    <dbReference type="NCBI Taxonomy" id="1690604"/>
    <lineage>
        <taxon>Eukaryota</taxon>
        <taxon>Fungi</taxon>
        <taxon>Dikarya</taxon>
        <taxon>Ascomycota</taxon>
        <taxon>Pezizomycotina</taxon>
        <taxon>Eurotiomycetes</taxon>
        <taxon>Chaetothyriomycetidae</taxon>
        <taxon>Chaetothyriales</taxon>
        <taxon>Trichomeriaceae</taxon>
        <taxon>Lithohypha</taxon>
    </lineage>
</organism>
<dbReference type="Proteomes" id="UP001345013">
    <property type="component" value="Unassembled WGS sequence"/>
</dbReference>
<dbReference type="EMBL" id="JAVRRG010000234">
    <property type="protein sequence ID" value="KAK5075915.1"/>
    <property type="molecule type" value="Genomic_DNA"/>
</dbReference>
<accession>A0ABR0JW23</accession>
<evidence type="ECO:0000256" key="1">
    <source>
        <dbReference type="SAM" id="MobiDB-lite"/>
    </source>
</evidence>
<keyword evidence="2" id="KW-0732">Signal</keyword>
<gene>
    <name evidence="4" type="ORF">LTR24_009757</name>
</gene>
<evidence type="ECO:0000313" key="4">
    <source>
        <dbReference type="EMBL" id="KAK5075915.1"/>
    </source>
</evidence>
<feature type="region of interest" description="Disordered" evidence="1">
    <location>
        <begin position="269"/>
        <end position="289"/>
    </location>
</feature>
<feature type="region of interest" description="Disordered" evidence="1">
    <location>
        <begin position="76"/>
        <end position="95"/>
    </location>
</feature>
<feature type="chain" id="PRO_5046818757" description="DUF7371 domain-containing protein" evidence="2">
    <location>
        <begin position="18"/>
        <end position="537"/>
    </location>
</feature>
<protein>
    <recommendedName>
        <fullName evidence="3">DUF7371 domain-containing protein</fullName>
    </recommendedName>
</protein>
<dbReference type="InterPro" id="IPR055795">
    <property type="entry name" value="DUF7371"/>
</dbReference>